<dbReference type="RefSeq" id="WP_153834934.1">
    <property type="nucleotide sequence ID" value="NZ_JBHUMW010000094.1"/>
</dbReference>
<reference evidence="1 2" key="1">
    <citation type="submission" date="2019-10" db="EMBL/GenBank/DDBJ databases">
        <title>Gracilibacillus salitolerans sp. nov., a moderate halophile isolated from a saline soil in northwest China.</title>
        <authorList>
            <person name="Gan L."/>
        </authorList>
    </citation>
    <scope>NUCLEOTIDE SEQUENCE [LARGE SCALE GENOMIC DNA]</scope>
    <source>
        <strain evidence="1 2">TP2-8</strain>
    </source>
</reference>
<dbReference type="EMBL" id="WJEE01000012">
    <property type="protein sequence ID" value="MRI66176.1"/>
    <property type="molecule type" value="Genomic_DNA"/>
</dbReference>
<dbReference type="Proteomes" id="UP000435187">
    <property type="component" value="Unassembled WGS sequence"/>
</dbReference>
<comment type="caution">
    <text evidence="1">The sequence shown here is derived from an EMBL/GenBank/DDBJ whole genome shotgun (WGS) entry which is preliminary data.</text>
</comment>
<evidence type="ECO:0000313" key="2">
    <source>
        <dbReference type="Proteomes" id="UP000435187"/>
    </source>
</evidence>
<sequence length="238" mass="28576">MLKTEEFISPFSYIHHKWKINWELITSNQKYDRPNENRTIQEEKALEAIASVGVIGGLQIKNIFGIGKQQLKSMCDRHLLVRHTIEKNDKEIPIYTIGKYGANHIMPEYEVNYWIEMNTIEVLKCLSFFQFCYLFNDLEIIPTPKPFTAGIRMNNKTYYIYVERNGIKDLMMYLKWKRQFNKRIFLITENLDYVKDIEIFMESDQPLMLRVILDEQLKEREFDIYHYDSSSTEKWIKG</sequence>
<gene>
    <name evidence="1" type="ORF">GH885_07430</name>
</gene>
<name>A0A6N7R313_9BACI</name>
<evidence type="ECO:0000313" key="1">
    <source>
        <dbReference type="EMBL" id="MRI66176.1"/>
    </source>
</evidence>
<accession>A0A6N7R313</accession>
<dbReference type="AlphaFoldDB" id="A0A6N7R313"/>
<proteinExistence type="predicted"/>
<organism evidence="1 2">
    <name type="scientific">Gracilibacillus thailandensis</name>
    <dbReference type="NCBI Taxonomy" id="563735"/>
    <lineage>
        <taxon>Bacteria</taxon>
        <taxon>Bacillati</taxon>
        <taxon>Bacillota</taxon>
        <taxon>Bacilli</taxon>
        <taxon>Bacillales</taxon>
        <taxon>Bacillaceae</taxon>
        <taxon>Gracilibacillus</taxon>
    </lineage>
</organism>
<keyword evidence="2" id="KW-1185">Reference proteome</keyword>
<protein>
    <submittedName>
        <fullName evidence="1">Uncharacterized protein</fullName>
    </submittedName>
</protein>